<proteinExistence type="predicted"/>
<evidence type="ECO:0000313" key="1">
    <source>
        <dbReference type="EMBL" id="OGC05356.1"/>
    </source>
</evidence>
<dbReference type="Proteomes" id="UP000176938">
    <property type="component" value="Unassembled WGS sequence"/>
</dbReference>
<sequence length="195" mass="21748">MAGLRVNIEGWRFRASDGKLGAADQLRIVKQRLSGLAASSLRAGDPPAALAEIINQRQPLDLTISTVEIDAISETAVARKPRLEPLKMIDVPSLPFRVAKGVVPGSLSNGRTVAAEINKQNPGSKLRVPTEAELLKVNELLGDQLENRDYWIWTETEHKDYPGQFVLRLQYFDSCLYDLPGLPFYNYAVRFVEDK</sequence>
<organism evidence="1 2">
    <name type="scientific">candidate division WOR-1 bacterium RIFCSPLOWO2_02_FULL_46_20</name>
    <dbReference type="NCBI Taxonomy" id="1802567"/>
    <lineage>
        <taxon>Bacteria</taxon>
        <taxon>Bacillati</taxon>
        <taxon>Saganbacteria</taxon>
    </lineage>
</organism>
<dbReference type="EMBL" id="METP01000045">
    <property type="protein sequence ID" value="OGC05356.1"/>
    <property type="molecule type" value="Genomic_DNA"/>
</dbReference>
<evidence type="ECO:0000313" key="2">
    <source>
        <dbReference type="Proteomes" id="UP000176938"/>
    </source>
</evidence>
<comment type="caution">
    <text evidence="1">The sequence shown here is derived from an EMBL/GenBank/DDBJ whole genome shotgun (WGS) entry which is preliminary data.</text>
</comment>
<protein>
    <submittedName>
        <fullName evidence="1">Uncharacterized protein</fullName>
    </submittedName>
</protein>
<reference evidence="1 2" key="1">
    <citation type="journal article" date="2016" name="Nat. Commun.">
        <title>Thousands of microbial genomes shed light on interconnected biogeochemical processes in an aquifer system.</title>
        <authorList>
            <person name="Anantharaman K."/>
            <person name="Brown C.T."/>
            <person name="Hug L.A."/>
            <person name="Sharon I."/>
            <person name="Castelle C.J."/>
            <person name="Probst A.J."/>
            <person name="Thomas B.C."/>
            <person name="Singh A."/>
            <person name="Wilkins M.J."/>
            <person name="Karaoz U."/>
            <person name="Brodie E.L."/>
            <person name="Williams K.H."/>
            <person name="Hubbard S.S."/>
            <person name="Banfield J.F."/>
        </authorList>
    </citation>
    <scope>NUCLEOTIDE SEQUENCE [LARGE SCALE GENOMIC DNA]</scope>
</reference>
<gene>
    <name evidence="1" type="ORF">A3H38_04840</name>
</gene>
<dbReference type="AlphaFoldDB" id="A0A1F4RB62"/>
<accession>A0A1F4RB62</accession>
<name>A0A1F4RB62_UNCSA</name>